<dbReference type="KEGG" id="copr:Cop2CBH44_01480"/>
<feature type="region of interest" description="Disordered" evidence="1">
    <location>
        <begin position="28"/>
        <end position="49"/>
    </location>
</feature>
<accession>A0A7G1HQ31</accession>
<reference evidence="4" key="1">
    <citation type="submission" date="2020-07" db="EMBL/GenBank/DDBJ databases">
        <title>Complete genome sequencing of Coprobacter sp. strain 2CBH44.</title>
        <authorList>
            <person name="Sakamoto M."/>
            <person name="Murakami T."/>
            <person name="Mori H."/>
        </authorList>
    </citation>
    <scope>NUCLEOTIDE SEQUENCE [LARGE SCALE GENOMIC DNA]</scope>
    <source>
        <strain evidence="4">2CBH44</strain>
    </source>
</reference>
<proteinExistence type="predicted"/>
<evidence type="ECO:0000313" key="4">
    <source>
        <dbReference type="Proteomes" id="UP000594042"/>
    </source>
</evidence>
<gene>
    <name evidence="3" type="ORF">Cop2CBH44_01480</name>
</gene>
<organism evidence="3 4">
    <name type="scientific">Coprobacter secundus subsp. similis</name>
    <dbReference type="NCBI Taxonomy" id="2751153"/>
    <lineage>
        <taxon>Bacteria</taxon>
        <taxon>Pseudomonadati</taxon>
        <taxon>Bacteroidota</taxon>
        <taxon>Bacteroidia</taxon>
        <taxon>Bacteroidales</taxon>
        <taxon>Barnesiellaceae</taxon>
        <taxon>Coprobacter</taxon>
    </lineage>
</organism>
<dbReference type="RefSeq" id="WP_200755340.1">
    <property type="nucleotide sequence ID" value="NZ_AP023322.1"/>
</dbReference>
<dbReference type="EMBL" id="AP023322">
    <property type="protein sequence ID" value="BCI61795.1"/>
    <property type="molecule type" value="Genomic_DNA"/>
</dbReference>
<dbReference type="Proteomes" id="UP000594042">
    <property type="component" value="Chromosome"/>
</dbReference>
<feature type="chain" id="PRO_5028879710" description="DUF4595 domain-containing protein" evidence="2">
    <location>
        <begin position="25"/>
        <end position="345"/>
    </location>
</feature>
<keyword evidence="2" id="KW-0732">Signal</keyword>
<name>A0A7G1HQ31_9BACT</name>
<keyword evidence="4" id="KW-1185">Reference proteome</keyword>
<protein>
    <recommendedName>
        <fullName evidence="5">DUF4595 domain-containing protein</fullName>
    </recommendedName>
</protein>
<dbReference type="AlphaFoldDB" id="A0A7G1HQ31"/>
<evidence type="ECO:0000313" key="3">
    <source>
        <dbReference type="EMBL" id="BCI61795.1"/>
    </source>
</evidence>
<evidence type="ECO:0000256" key="1">
    <source>
        <dbReference type="SAM" id="MobiDB-lite"/>
    </source>
</evidence>
<evidence type="ECO:0008006" key="5">
    <source>
        <dbReference type="Google" id="ProtNLM"/>
    </source>
</evidence>
<feature type="signal peptide" evidence="2">
    <location>
        <begin position="1"/>
        <end position="24"/>
    </location>
</feature>
<sequence>MNVKFKIVCPLLFIALGIVMPACTDSDDEIGGNDTPPAGALPSAGFEPNNLPDEPYAEDAVLIVAEERYAPFHTLELMPDGSYLLTYNSYVHTSSVRVAANAGGSFSVYKNRKAKVVRAGSVTDENGTVRLPDGSEYGRFARLGDKRYRLGRGVEVDLRDATGADRTVYYRNYDGTVSRVYVSVSEPVVSSATKSLCRTWDYNSFEMWAYWNGKYIVHGKQTVNDGEVDTYFKAIGGDMLGISKEDFLDEDGEQCRKVIFTSVGTYICFYLDGDVEVARWSWTDEAQGTLHYEDSMANEDYDDEWDGYVTVRFAGRQMRIYEDYTYWEDNMSTRVVAVNTLTAAD</sequence>
<evidence type="ECO:0000256" key="2">
    <source>
        <dbReference type="SAM" id="SignalP"/>
    </source>
</evidence>